<dbReference type="InterPro" id="IPR009818">
    <property type="entry name" value="PAM2_motif"/>
</dbReference>
<comment type="caution">
    <text evidence="2">The sequence shown here is derived from an EMBL/GenBank/DDBJ whole genome shotgun (WGS) entry which is preliminary data.</text>
</comment>
<feature type="region of interest" description="Disordered" evidence="1">
    <location>
        <begin position="596"/>
        <end position="637"/>
    </location>
</feature>
<name>A0A8S9X478_APOLU</name>
<dbReference type="Proteomes" id="UP000466442">
    <property type="component" value="Unassembled WGS sequence"/>
</dbReference>
<feature type="compositionally biased region" description="Basic and acidic residues" evidence="1">
    <location>
        <begin position="1058"/>
        <end position="1067"/>
    </location>
</feature>
<dbReference type="OrthoDB" id="6624951at2759"/>
<feature type="compositionally biased region" description="Acidic residues" evidence="1">
    <location>
        <begin position="613"/>
        <end position="622"/>
    </location>
</feature>
<dbReference type="EMBL" id="WIXP02000010">
    <property type="protein sequence ID" value="KAF6203763.1"/>
    <property type="molecule type" value="Genomic_DNA"/>
</dbReference>
<keyword evidence="3" id="KW-1185">Reference proteome</keyword>
<evidence type="ECO:0000256" key="1">
    <source>
        <dbReference type="SAM" id="MobiDB-lite"/>
    </source>
</evidence>
<feature type="compositionally biased region" description="Low complexity" evidence="1">
    <location>
        <begin position="525"/>
        <end position="535"/>
    </location>
</feature>
<feature type="compositionally biased region" description="Polar residues" evidence="1">
    <location>
        <begin position="513"/>
        <end position="524"/>
    </location>
</feature>
<feature type="region of interest" description="Disordered" evidence="1">
    <location>
        <begin position="216"/>
        <end position="347"/>
    </location>
</feature>
<feature type="compositionally biased region" description="Acidic residues" evidence="1">
    <location>
        <begin position="299"/>
        <end position="308"/>
    </location>
</feature>
<protein>
    <submittedName>
        <fullName evidence="2">Uncharacterized protein</fullName>
    </submittedName>
</protein>
<feature type="region of interest" description="Disordered" evidence="1">
    <location>
        <begin position="1053"/>
        <end position="1121"/>
    </location>
</feature>
<reference evidence="2" key="1">
    <citation type="journal article" date="2021" name="Mol. Ecol. Resour.">
        <title>Apolygus lucorum genome provides insights into omnivorousness and mesophyll feeding.</title>
        <authorList>
            <person name="Liu Y."/>
            <person name="Liu H."/>
            <person name="Wang H."/>
            <person name="Huang T."/>
            <person name="Liu B."/>
            <person name="Yang B."/>
            <person name="Yin L."/>
            <person name="Li B."/>
            <person name="Zhang Y."/>
            <person name="Zhang S."/>
            <person name="Jiang F."/>
            <person name="Zhang X."/>
            <person name="Ren Y."/>
            <person name="Wang B."/>
            <person name="Wang S."/>
            <person name="Lu Y."/>
            <person name="Wu K."/>
            <person name="Fan W."/>
            <person name="Wang G."/>
        </authorList>
    </citation>
    <scope>NUCLEOTIDE SEQUENCE</scope>
    <source>
        <strain evidence="2">12Hb</strain>
    </source>
</reference>
<accession>A0A8S9X478</accession>
<feature type="region of interest" description="Disordered" evidence="1">
    <location>
        <begin position="1008"/>
        <end position="1027"/>
    </location>
</feature>
<feature type="compositionally biased region" description="Basic and acidic residues" evidence="1">
    <location>
        <begin position="251"/>
        <end position="295"/>
    </location>
</feature>
<organism evidence="2 3">
    <name type="scientific">Apolygus lucorum</name>
    <name type="common">Small green plant bug</name>
    <name type="synonym">Lygocoris lucorum</name>
    <dbReference type="NCBI Taxonomy" id="248454"/>
    <lineage>
        <taxon>Eukaryota</taxon>
        <taxon>Metazoa</taxon>
        <taxon>Ecdysozoa</taxon>
        <taxon>Arthropoda</taxon>
        <taxon>Hexapoda</taxon>
        <taxon>Insecta</taxon>
        <taxon>Pterygota</taxon>
        <taxon>Neoptera</taxon>
        <taxon>Paraneoptera</taxon>
        <taxon>Hemiptera</taxon>
        <taxon>Heteroptera</taxon>
        <taxon>Panheteroptera</taxon>
        <taxon>Cimicomorpha</taxon>
        <taxon>Miridae</taxon>
        <taxon>Mirini</taxon>
        <taxon>Apolygus</taxon>
    </lineage>
</organism>
<feature type="compositionally biased region" description="Polar residues" evidence="1">
    <location>
        <begin position="485"/>
        <end position="494"/>
    </location>
</feature>
<evidence type="ECO:0000313" key="3">
    <source>
        <dbReference type="Proteomes" id="UP000466442"/>
    </source>
</evidence>
<feature type="region of interest" description="Disordered" evidence="1">
    <location>
        <begin position="469"/>
        <end position="559"/>
    </location>
</feature>
<dbReference type="AlphaFoldDB" id="A0A8S9X478"/>
<feature type="region of interest" description="Disordered" evidence="1">
    <location>
        <begin position="413"/>
        <end position="450"/>
    </location>
</feature>
<feature type="compositionally biased region" description="Basic and acidic residues" evidence="1">
    <location>
        <begin position="979"/>
        <end position="990"/>
    </location>
</feature>
<proteinExistence type="predicted"/>
<gene>
    <name evidence="2" type="ORF">GE061_002098</name>
</gene>
<dbReference type="Pfam" id="PF07145">
    <property type="entry name" value="PAM2"/>
    <property type="match status" value="1"/>
</dbReference>
<evidence type="ECO:0000313" key="2">
    <source>
        <dbReference type="EMBL" id="KAF6203763.1"/>
    </source>
</evidence>
<feature type="region of interest" description="Disordered" evidence="1">
    <location>
        <begin position="942"/>
        <end position="996"/>
    </location>
</feature>
<feature type="compositionally biased region" description="Basic and acidic residues" evidence="1">
    <location>
        <begin position="317"/>
        <end position="333"/>
    </location>
</feature>
<feature type="compositionally biased region" description="Low complexity" evidence="1">
    <location>
        <begin position="1072"/>
        <end position="1121"/>
    </location>
</feature>
<sequence length="1151" mass="124603">MFPSASPSVDICTSGDLEASQKIILGTPGSDRGREACSDRQSAFGIVQFSTCPGLDHISPNSSINLLNPAFCTFLEVLFLINLTTGDVGGISKQLIQLAKSRFSQDNISVVVVFLSEPEPCKGGRMEASEVEHIWRDSYVTKAPNGQFGHEDDDFGPETDVDAVHDVLSTGFPADAAKAKALVVQSQTMEEWLPQRFEPSQKEFLKSLPWTYADALKKPKPKSPDSNSSKSSTHNKDIIIYEIPEIADASLDSKDSPKREKSIDEPKPVETSEKKIEVTSSEFEKKSEETGHDVAAEVDSADDSEEEWNYIPGRNNKKPEKNKQIESPERLPDQAEEEDDMSQLNPNAAEFVPVFGPKADKVLASSPAKGAEKSLEDVKVPSQKEFLDDVSSKPAELDDVGYEFSFHENSMNGVNVTVDSTKADCDDDDDSDRSQEGDVEPPKASNPFAEDQIQHQMVSDYFSENQSLGFRPFDPMQDSMVVLDSTPSPTNQGANLYDFLSNSDKPDLLSPIDNLSNTNNEQQKSSSSGFESESGNEIDVGSGDKCDLVAGIPHDNNVDEAPVVDECEEDYAGTNPFNVDNEIVKKDVVIEKIPEQTELFEQDETPVSPNDPLVDESPVEDINESKPPAIFSTSNEWEMSKMTDDVPATVDSVDLISGTVVADSSASLLEEESSFLSKNFPQSVSEVPQFNFLKEDSEDKPTVHDDHEDLPKDVGLVESVKDQEDSLNILASVAEDKSKEESAESDGFEIISHDDAELNHVREMNGGIHLEEMPSPDNYKFDDLVQQQHTVEIHAERPSIPSDFMSDEIRQNEVTIEPSDAMVGSEMIVDVVEETAAKIDDHVQVEDNLVSLIETEFVENKEVVISPVEETITDVEQPAKEETVVEDLIPEPELKQEECLAAITPREMIDQLVALAKDDVASPVQEEVLVNDLVATAFESKPDPFETLDSLPVTPSAPLSEDFTSDAVSNKELIEETPVEPKEAEPKPVETPEGTSAEIEAEDFCQQNGHVPDVSTPPSTPAPGVELDNKDGLIAAAVAAAGVASVAAAASAVSGEAKPAKPEDKTAKKPAAKPLASTRPTSAKAPLAKPGSASSAAKKPTAPSVAAKAPAAKTTAAKPLSAAKPLAAKTTSYCSQTCIAVDQNVGYICRC</sequence>